<sequence>MIYAGMARRCYRIPNCSSQTAEFRRRLFRELSQKNCADSITRRENARHLALQKEKALSRLKRT</sequence>
<proteinExistence type="predicted"/>
<dbReference type="AlphaFoldDB" id="A0A0E9WDX4"/>
<reference evidence="1" key="2">
    <citation type="journal article" date="2015" name="Fish Shellfish Immunol.">
        <title>Early steps in the European eel (Anguilla anguilla)-Vibrio vulnificus interaction in the gills: Role of the RtxA13 toxin.</title>
        <authorList>
            <person name="Callol A."/>
            <person name="Pajuelo D."/>
            <person name="Ebbesson L."/>
            <person name="Teles M."/>
            <person name="MacKenzie S."/>
            <person name="Amaro C."/>
        </authorList>
    </citation>
    <scope>NUCLEOTIDE SEQUENCE</scope>
</reference>
<dbReference type="EMBL" id="GBXM01020879">
    <property type="protein sequence ID" value="JAH87698.1"/>
    <property type="molecule type" value="Transcribed_RNA"/>
</dbReference>
<accession>A0A0E9WDX4</accession>
<name>A0A0E9WDX4_ANGAN</name>
<evidence type="ECO:0000313" key="1">
    <source>
        <dbReference type="EMBL" id="JAH87698.1"/>
    </source>
</evidence>
<organism evidence="1">
    <name type="scientific">Anguilla anguilla</name>
    <name type="common">European freshwater eel</name>
    <name type="synonym">Muraena anguilla</name>
    <dbReference type="NCBI Taxonomy" id="7936"/>
    <lineage>
        <taxon>Eukaryota</taxon>
        <taxon>Metazoa</taxon>
        <taxon>Chordata</taxon>
        <taxon>Craniata</taxon>
        <taxon>Vertebrata</taxon>
        <taxon>Euteleostomi</taxon>
        <taxon>Actinopterygii</taxon>
        <taxon>Neopterygii</taxon>
        <taxon>Teleostei</taxon>
        <taxon>Anguilliformes</taxon>
        <taxon>Anguillidae</taxon>
        <taxon>Anguilla</taxon>
    </lineage>
</organism>
<reference evidence="1" key="1">
    <citation type="submission" date="2014-11" db="EMBL/GenBank/DDBJ databases">
        <authorList>
            <person name="Amaro Gonzalez C."/>
        </authorList>
    </citation>
    <scope>NUCLEOTIDE SEQUENCE</scope>
</reference>
<protein>
    <submittedName>
        <fullName evidence="1">Uncharacterized protein</fullName>
    </submittedName>
</protein>